<dbReference type="GO" id="GO:0005886">
    <property type="term" value="C:plasma membrane"/>
    <property type="evidence" value="ECO:0007669"/>
    <property type="project" value="UniProtKB-SubCell"/>
</dbReference>
<keyword evidence="4 7" id="KW-0812">Transmembrane</keyword>
<dbReference type="SUPFAM" id="SSF161098">
    <property type="entry name" value="MetI-like"/>
    <property type="match status" value="1"/>
</dbReference>
<evidence type="ECO:0000256" key="6">
    <source>
        <dbReference type="ARBA" id="ARBA00023136"/>
    </source>
</evidence>
<evidence type="ECO:0000256" key="5">
    <source>
        <dbReference type="ARBA" id="ARBA00022989"/>
    </source>
</evidence>
<organism evidence="9 10">
    <name type="scientific">Nakamurella antarctica</name>
    <dbReference type="NCBI Taxonomy" id="1902245"/>
    <lineage>
        <taxon>Bacteria</taxon>
        <taxon>Bacillati</taxon>
        <taxon>Actinomycetota</taxon>
        <taxon>Actinomycetes</taxon>
        <taxon>Nakamurellales</taxon>
        <taxon>Nakamurellaceae</taxon>
        <taxon>Nakamurella</taxon>
    </lineage>
</organism>
<evidence type="ECO:0000256" key="7">
    <source>
        <dbReference type="RuleBase" id="RU363032"/>
    </source>
</evidence>
<dbReference type="RefSeq" id="WP_124797519.1">
    <property type="nucleotide sequence ID" value="NZ_CP034170.1"/>
</dbReference>
<feature type="transmembrane region" description="Helical" evidence="7">
    <location>
        <begin position="7"/>
        <end position="25"/>
    </location>
</feature>
<feature type="transmembrane region" description="Helical" evidence="7">
    <location>
        <begin position="84"/>
        <end position="104"/>
    </location>
</feature>
<comment type="similarity">
    <text evidence="7">Belongs to the binding-protein-dependent transport system permease family.</text>
</comment>
<evidence type="ECO:0000259" key="8">
    <source>
        <dbReference type="PROSITE" id="PS50928"/>
    </source>
</evidence>
<dbReference type="InterPro" id="IPR000515">
    <property type="entry name" value="MetI-like"/>
</dbReference>
<feature type="transmembrane region" description="Helical" evidence="7">
    <location>
        <begin position="255"/>
        <end position="279"/>
    </location>
</feature>
<evidence type="ECO:0000256" key="1">
    <source>
        <dbReference type="ARBA" id="ARBA00004651"/>
    </source>
</evidence>
<keyword evidence="10" id="KW-1185">Reference proteome</keyword>
<evidence type="ECO:0000313" key="10">
    <source>
        <dbReference type="Proteomes" id="UP000268084"/>
    </source>
</evidence>
<dbReference type="OrthoDB" id="4926350at2"/>
<keyword evidence="5 7" id="KW-1133">Transmembrane helix</keyword>
<dbReference type="PROSITE" id="PS50928">
    <property type="entry name" value="ABC_TM1"/>
    <property type="match status" value="1"/>
</dbReference>
<evidence type="ECO:0000256" key="3">
    <source>
        <dbReference type="ARBA" id="ARBA00022475"/>
    </source>
</evidence>
<keyword evidence="6 7" id="KW-0472">Membrane</keyword>
<dbReference type="Proteomes" id="UP000268084">
    <property type="component" value="Chromosome"/>
</dbReference>
<sequence length="289" mass="30612">MTRTRNKLSGIVFGILGVLVLAAIWELYKWLGPTNGVAGILPKSDDRAMPHLWSMVTRAFESVNSTQGSEVLWLAVVKASLNSLGVAAAGWLFGSLIGFLLALLMQRFAVAERAVLPWLILSQTVPLIALAPVIVTLGGKIQIGAFEWEKWMSVAVVASFLAFFPVAVGALRGLSSPTVIHLELMRTYGIGWWKTLLKLRLPASVPYLLPGLALGAVSAIVGTVVGEVSVGYSGGIGRMIIAFAQSTSSDPNKPYAPIAGAVLMGLTAAGLVALIGLGLSRYRRQESST</sequence>
<dbReference type="CDD" id="cd06261">
    <property type="entry name" value="TM_PBP2"/>
    <property type="match status" value="1"/>
</dbReference>
<evidence type="ECO:0000256" key="2">
    <source>
        <dbReference type="ARBA" id="ARBA00022448"/>
    </source>
</evidence>
<reference evidence="9 10" key="2">
    <citation type="submission" date="2018-12" db="EMBL/GenBank/DDBJ databases">
        <title>Nakamurella antarcticus sp. nov., isolated from Antarctica South Shetland Islands soil.</title>
        <authorList>
            <person name="Peng F."/>
        </authorList>
    </citation>
    <scope>NUCLEOTIDE SEQUENCE [LARGE SCALE GENOMIC DNA]</scope>
    <source>
        <strain evidence="9 10">S14-144</strain>
    </source>
</reference>
<gene>
    <name evidence="9" type="ORF">EH165_00270</name>
</gene>
<reference evidence="9 10" key="1">
    <citation type="submission" date="2018-11" db="EMBL/GenBank/DDBJ databases">
        <authorList>
            <person name="Da X."/>
        </authorList>
    </citation>
    <scope>NUCLEOTIDE SEQUENCE [LARGE SCALE GENOMIC DNA]</scope>
    <source>
        <strain evidence="9 10">S14-144</strain>
    </source>
</reference>
<dbReference type="AlphaFoldDB" id="A0A3G8ZQK4"/>
<dbReference type="PANTHER" id="PTHR30151:SF0">
    <property type="entry name" value="ABC TRANSPORTER PERMEASE PROTEIN MJ0413-RELATED"/>
    <property type="match status" value="1"/>
</dbReference>
<accession>A0A3G8ZQK4</accession>
<dbReference type="PANTHER" id="PTHR30151">
    <property type="entry name" value="ALKANE SULFONATE ABC TRANSPORTER-RELATED, MEMBRANE SUBUNIT"/>
    <property type="match status" value="1"/>
</dbReference>
<evidence type="ECO:0000256" key="4">
    <source>
        <dbReference type="ARBA" id="ARBA00022692"/>
    </source>
</evidence>
<dbReference type="InterPro" id="IPR035906">
    <property type="entry name" value="MetI-like_sf"/>
</dbReference>
<proteinExistence type="inferred from homology"/>
<keyword evidence="3" id="KW-1003">Cell membrane</keyword>
<evidence type="ECO:0000313" key="9">
    <source>
        <dbReference type="EMBL" id="AZI56834.1"/>
    </source>
</evidence>
<dbReference type="GO" id="GO:0055085">
    <property type="term" value="P:transmembrane transport"/>
    <property type="evidence" value="ECO:0007669"/>
    <property type="project" value="InterPro"/>
</dbReference>
<dbReference type="Gene3D" id="1.10.3720.10">
    <property type="entry name" value="MetI-like"/>
    <property type="match status" value="1"/>
</dbReference>
<feature type="transmembrane region" description="Helical" evidence="7">
    <location>
        <begin position="151"/>
        <end position="171"/>
    </location>
</feature>
<feature type="transmembrane region" description="Helical" evidence="7">
    <location>
        <begin position="116"/>
        <end position="139"/>
    </location>
</feature>
<protein>
    <submittedName>
        <fullName evidence="9">ABC transporter permease subunit</fullName>
    </submittedName>
</protein>
<dbReference type="EMBL" id="CP034170">
    <property type="protein sequence ID" value="AZI56834.1"/>
    <property type="molecule type" value="Genomic_DNA"/>
</dbReference>
<comment type="subcellular location">
    <subcellularLocation>
        <location evidence="1 7">Cell membrane</location>
        <topology evidence="1 7">Multi-pass membrane protein</topology>
    </subcellularLocation>
</comment>
<feature type="transmembrane region" description="Helical" evidence="7">
    <location>
        <begin position="207"/>
        <end position="225"/>
    </location>
</feature>
<feature type="domain" description="ABC transmembrane type-1" evidence="8">
    <location>
        <begin position="80"/>
        <end position="276"/>
    </location>
</feature>
<name>A0A3G8ZQK4_9ACTN</name>
<dbReference type="KEGG" id="nak:EH165_00270"/>
<keyword evidence="2 7" id="KW-0813">Transport</keyword>
<dbReference type="Pfam" id="PF00528">
    <property type="entry name" value="BPD_transp_1"/>
    <property type="match status" value="1"/>
</dbReference>